<gene>
    <name evidence="2" type="ORF">TWF481_002409</name>
</gene>
<dbReference type="EMBL" id="JAVHJL010000011">
    <property type="protein sequence ID" value="KAK6496389.1"/>
    <property type="molecule type" value="Genomic_DNA"/>
</dbReference>
<evidence type="ECO:0000259" key="1">
    <source>
        <dbReference type="Pfam" id="PF14420"/>
    </source>
</evidence>
<dbReference type="InterPro" id="IPR025676">
    <property type="entry name" value="Clr5_dom"/>
</dbReference>
<evidence type="ECO:0000313" key="3">
    <source>
        <dbReference type="Proteomes" id="UP001370758"/>
    </source>
</evidence>
<dbReference type="Pfam" id="PF14420">
    <property type="entry name" value="Clr5"/>
    <property type="match status" value="1"/>
</dbReference>
<accession>A0AAV9VT68</accession>
<comment type="caution">
    <text evidence="2">The sequence shown here is derived from an EMBL/GenBank/DDBJ whole genome shotgun (WGS) entry which is preliminary data.</text>
</comment>
<keyword evidence="3" id="KW-1185">Reference proteome</keyword>
<organism evidence="2 3">
    <name type="scientific">Arthrobotrys musiformis</name>
    <dbReference type="NCBI Taxonomy" id="47236"/>
    <lineage>
        <taxon>Eukaryota</taxon>
        <taxon>Fungi</taxon>
        <taxon>Dikarya</taxon>
        <taxon>Ascomycota</taxon>
        <taxon>Pezizomycotina</taxon>
        <taxon>Orbiliomycetes</taxon>
        <taxon>Orbiliales</taxon>
        <taxon>Orbiliaceae</taxon>
        <taxon>Arthrobotrys</taxon>
    </lineage>
</organism>
<name>A0AAV9VT68_9PEZI</name>
<reference evidence="2 3" key="1">
    <citation type="submission" date="2023-08" db="EMBL/GenBank/DDBJ databases">
        <authorList>
            <person name="Palmer J.M."/>
        </authorList>
    </citation>
    <scope>NUCLEOTIDE SEQUENCE [LARGE SCALE GENOMIC DNA]</scope>
    <source>
        <strain evidence="2 3">TWF481</strain>
    </source>
</reference>
<proteinExistence type="predicted"/>
<dbReference type="Proteomes" id="UP001370758">
    <property type="component" value="Unassembled WGS sequence"/>
</dbReference>
<protein>
    <recommendedName>
        <fullName evidence="1">Clr5 domain-containing protein</fullName>
    </recommendedName>
</protein>
<dbReference type="AlphaFoldDB" id="A0AAV9VT68"/>
<feature type="domain" description="Clr5" evidence="1">
    <location>
        <begin position="9"/>
        <end position="44"/>
    </location>
</feature>
<evidence type="ECO:0000313" key="2">
    <source>
        <dbReference type="EMBL" id="KAK6496389.1"/>
    </source>
</evidence>
<sequence>MPRVRGPPKEQWEEYKDFIGSLYVHQGYTLADVCKNLADKHGFIVEYVDTDCEAISEKVVDSGVRVRKRDNDALNQNVEILCNGVLHKSEKVGRALKRYRLSAASTTTQPVACTPGEMPTERVEVCFKNRTLSEEAAMELLLSTPSIYLTLQIAVWLQRDVASIPSRFLLENQPPDGSSDYQVFNASSFLRDLQSNKEETEFVDSMAGLDRDAIDQVVWIDVRTEPEAFYSPYIYWNVQIDVNFLVQFLFRTVYLINNNFMTENEMEAILELVDAYSQIKNLFLKVLALKSEGARQFRENISILPWGTYEATCATPR</sequence>